<dbReference type="OrthoDB" id="42525at2759"/>
<dbReference type="Proteomes" id="UP000019804">
    <property type="component" value="Unassembled WGS sequence"/>
</dbReference>
<dbReference type="RefSeq" id="XP_040637592.1">
    <property type="nucleotide sequence ID" value="XM_040777697.1"/>
</dbReference>
<organism evidence="1 2">
    <name type="scientific">Aspergillus ruber (strain CBS 135680)</name>
    <dbReference type="NCBI Taxonomy" id="1388766"/>
    <lineage>
        <taxon>Eukaryota</taxon>
        <taxon>Fungi</taxon>
        <taxon>Dikarya</taxon>
        <taxon>Ascomycota</taxon>
        <taxon>Pezizomycotina</taxon>
        <taxon>Eurotiomycetes</taxon>
        <taxon>Eurotiomycetidae</taxon>
        <taxon>Eurotiales</taxon>
        <taxon>Aspergillaceae</taxon>
        <taxon>Aspergillus</taxon>
        <taxon>Aspergillus subgen. Aspergillus</taxon>
    </lineage>
</organism>
<accession>A0A017SB92</accession>
<dbReference type="EMBL" id="KK088429">
    <property type="protein sequence ID" value="EYE93904.1"/>
    <property type="molecule type" value="Genomic_DNA"/>
</dbReference>
<evidence type="ECO:0000313" key="2">
    <source>
        <dbReference type="Proteomes" id="UP000019804"/>
    </source>
</evidence>
<keyword evidence="2" id="KW-1185">Reference proteome</keyword>
<gene>
    <name evidence="1" type="ORF">EURHEDRAFT_113491</name>
</gene>
<dbReference type="Gene3D" id="2.60.120.200">
    <property type="match status" value="1"/>
</dbReference>
<dbReference type="GeneID" id="63692821"/>
<name>A0A017SB92_ASPRC</name>
<reference evidence="2" key="1">
    <citation type="journal article" date="2014" name="Nat. Commun.">
        <title>Genomic adaptations of the halophilic Dead Sea filamentous fungus Eurotium rubrum.</title>
        <authorList>
            <person name="Kis-Papo T."/>
            <person name="Weig A.R."/>
            <person name="Riley R."/>
            <person name="Persoh D."/>
            <person name="Salamov A."/>
            <person name="Sun H."/>
            <person name="Lipzen A."/>
            <person name="Wasser S.P."/>
            <person name="Rambold G."/>
            <person name="Grigoriev I.V."/>
            <person name="Nevo E."/>
        </authorList>
    </citation>
    <scope>NUCLEOTIDE SEQUENCE [LARGE SCALE GENOMIC DNA]</scope>
    <source>
        <strain evidence="2">CBS 135680</strain>
    </source>
</reference>
<evidence type="ECO:0000313" key="1">
    <source>
        <dbReference type="EMBL" id="EYE93904.1"/>
    </source>
</evidence>
<dbReference type="HOGENOM" id="CLU_2704408_0_0_1"/>
<dbReference type="AlphaFoldDB" id="A0A017SB92"/>
<dbReference type="STRING" id="1388766.A0A017SB92"/>
<sequence length="73" mass="8054">MSFHNPFRTTTSTTIWSKPPSTEVFNAPIIYHSILLAAFKGISVTFNGDWQQKKDQGGLIFVLATAEASHRSG</sequence>
<proteinExistence type="predicted"/>
<protein>
    <submittedName>
        <fullName evidence="1">Uncharacterized protein</fullName>
    </submittedName>
</protein>